<organism evidence="5 6">
    <name type="scientific">Cohnella nanjingensis</name>
    <dbReference type="NCBI Taxonomy" id="1387779"/>
    <lineage>
        <taxon>Bacteria</taxon>
        <taxon>Bacillati</taxon>
        <taxon>Bacillota</taxon>
        <taxon>Bacilli</taxon>
        <taxon>Bacillales</taxon>
        <taxon>Paenibacillaceae</taxon>
        <taxon>Cohnella</taxon>
    </lineage>
</organism>
<keyword evidence="6" id="KW-1185">Reference proteome</keyword>
<dbReference type="GO" id="GO:0043565">
    <property type="term" value="F:sequence-specific DNA binding"/>
    <property type="evidence" value="ECO:0007669"/>
    <property type="project" value="InterPro"/>
</dbReference>
<dbReference type="Gene3D" id="1.10.10.60">
    <property type="entry name" value="Homeodomain-like"/>
    <property type="match status" value="2"/>
</dbReference>
<dbReference type="InterPro" id="IPR037923">
    <property type="entry name" value="HTH-like"/>
</dbReference>
<dbReference type="AlphaFoldDB" id="A0A7X0RSV5"/>
<dbReference type="GO" id="GO:0003700">
    <property type="term" value="F:DNA-binding transcription factor activity"/>
    <property type="evidence" value="ECO:0007669"/>
    <property type="project" value="InterPro"/>
</dbReference>
<dbReference type="Pfam" id="PF02311">
    <property type="entry name" value="AraC_binding"/>
    <property type="match status" value="1"/>
</dbReference>
<evidence type="ECO:0000256" key="1">
    <source>
        <dbReference type="ARBA" id="ARBA00023015"/>
    </source>
</evidence>
<dbReference type="PRINTS" id="PR00032">
    <property type="entry name" value="HTHARAC"/>
</dbReference>
<dbReference type="SMART" id="SM00342">
    <property type="entry name" value="HTH_ARAC"/>
    <property type="match status" value="1"/>
</dbReference>
<evidence type="ECO:0000259" key="4">
    <source>
        <dbReference type="PROSITE" id="PS01124"/>
    </source>
</evidence>
<evidence type="ECO:0000313" key="6">
    <source>
        <dbReference type="Proteomes" id="UP000547209"/>
    </source>
</evidence>
<dbReference type="Gene3D" id="2.60.120.10">
    <property type="entry name" value="Jelly Rolls"/>
    <property type="match status" value="1"/>
</dbReference>
<dbReference type="InterPro" id="IPR018062">
    <property type="entry name" value="HTH_AraC-typ_CS"/>
</dbReference>
<protein>
    <submittedName>
        <fullName evidence="5">AraC family transcriptional regulator</fullName>
    </submittedName>
</protein>
<dbReference type="PANTHER" id="PTHR43280:SF28">
    <property type="entry name" value="HTH-TYPE TRANSCRIPTIONAL ACTIVATOR RHAS"/>
    <property type="match status" value="1"/>
</dbReference>
<evidence type="ECO:0000256" key="3">
    <source>
        <dbReference type="ARBA" id="ARBA00023163"/>
    </source>
</evidence>
<proteinExistence type="predicted"/>
<dbReference type="InterPro" id="IPR009057">
    <property type="entry name" value="Homeodomain-like_sf"/>
</dbReference>
<keyword evidence="3" id="KW-0804">Transcription</keyword>
<dbReference type="InterPro" id="IPR003313">
    <property type="entry name" value="AraC-bd"/>
</dbReference>
<dbReference type="Pfam" id="PF12833">
    <property type="entry name" value="HTH_18"/>
    <property type="match status" value="1"/>
</dbReference>
<feature type="domain" description="HTH araC/xylS-type" evidence="4">
    <location>
        <begin position="185"/>
        <end position="285"/>
    </location>
</feature>
<accession>A0A7X0RSV5</accession>
<comment type="caution">
    <text evidence="5">The sequence shown here is derived from an EMBL/GenBank/DDBJ whole genome shotgun (WGS) entry which is preliminary data.</text>
</comment>
<dbReference type="InterPro" id="IPR018060">
    <property type="entry name" value="HTH_AraC"/>
</dbReference>
<dbReference type="InterPro" id="IPR014710">
    <property type="entry name" value="RmlC-like_jellyroll"/>
</dbReference>
<dbReference type="SUPFAM" id="SSF51215">
    <property type="entry name" value="Regulatory protein AraC"/>
    <property type="match status" value="1"/>
</dbReference>
<sequence>MDFAGFHPYVYYATRYPFSRGQASRNRFCYASSLYLISEGKGIIHTSGRTYETLPGSLVYMQAGQPHDWIADSHDPMVHICCYFDWAYMDRRAVFTQPSIICYDKAQLQTSLIGPAFPHFISEHSKVEKKRIWIDMFEKFYTDNEYTNERTFVRSLKIQSRFQQFIELFLALALKEEHIPDPRMNKLLERLDQDLVQGDLQPLATYYNELHVSRGYFFELFKQATGLPPVQYINQFRMNRAKDDLRFTNLSVTEIADKHGFSSVHYFSKLFRQLSGRSPREFREESNGAL</sequence>
<keyword evidence="2" id="KW-0238">DNA-binding</keyword>
<name>A0A7X0RSV5_9BACL</name>
<dbReference type="PROSITE" id="PS00041">
    <property type="entry name" value="HTH_ARAC_FAMILY_1"/>
    <property type="match status" value="1"/>
</dbReference>
<reference evidence="5 6" key="1">
    <citation type="submission" date="2020-08" db="EMBL/GenBank/DDBJ databases">
        <title>Cohnella phylogeny.</title>
        <authorList>
            <person name="Dunlap C."/>
        </authorList>
    </citation>
    <scope>NUCLEOTIDE SEQUENCE [LARGE SCALE GENOMIC DNA]</scope>
    <source>
        <strain evidence="5 6">DSM 28246</strain>
    </source>
</reference>
<dbReference type="SUPFAM" id="SSF46689">
    <property type="entry name" value="Homeodomain-like"/>
    <property type="match status" value="1"/>
</dbReference>
<evidence type="ECO:0000313" key="5">
    <source>
        <dbReference type="EMBL" id="MBB6673052.1"/>
    </source>
</evidence>
<gene>
    <name evidence="5" type="ORF">H7C19_20425</name>
</gene>
<dbReference type="Proteomes" id="UP000547209">
    <property type="component" value="Unassembled WGS sequence"/>
</dbReference>
<dbReference type="EMBL" id="JACJVP010000032">
    <property type="protein sequence ID" value="MBB6673052.1"/>
    <property type="molecule type" value="Genomic_DNA"/>
</dbReference>
<dbReference type="PROSITE" id="PS01124">
    <property type="entry name" value="HTH_ARAC_FAMILY_2"/>
    <property type="match status" value="1"/>
</dbReference>
<dbReference type="PANTHER" id="PTHR43280">
    <property type="entry name" value="ARAC-FAMILY TRANSCRIPTIONAL REGULATOR"/>
    <property type="match status" value="1"/>
</dbReference>
<evidence type="ECO:0000256" key="2">
    <source>
        <dbReference type="ARBA" id="ARBA00023125"/>
    </source>
</evidence>
<dbReference type="InterPro" id="IPR020449">
    <property type="entry name" value="Tscrpt_reg_AraC-type_HTH"/>
</dbReference>
<keyword evidence="1" id="KW-0805">Transcription regulation</keyword>